<keyword evidence="11" id="KW-1185">Reference proteome</keyword>
<dbReference type="InterPro" id="IPR012452">
    <property type="entry name" value="DUF1657"/>
</dbReference>
<evidence type="ECO:0000313" key="11">
    <source>
        <dbReference type="Proteomes" id="UP001357223"/>
    </source>
</evidence>
<sequence length="290" mass="32791">MPEFVVIIGRSVLSFLVLFTLARILGKKQLSQLTFFDYVVGIAIGDMASTISFDTSMKFLNGVTSLVVYTGLSLLMYFGAMKSFKFRDLVESSPSILVKNGKVMEKTLAKHKLTFDDLLNGLRVQGAFNLSEVEVAILETDGQISVMKKPQYQSLTPNDIGLNVAEDHAPSLIIIDGVFLEKRLQYLGYSKEWLLEELRKKGAEDIKDVFLAQLNSDGSLYVDLYNDEQKLEQDNQKPQLTANLRRIQADIEKIAAQTNDKHAKKMYYNQSEEIENVIQKIKPYSKEKPT</sequence>
<keyword evidence="5 7" id="KW-1133">Transmembrane helix</keyword>
<evidence type="ECO:0000256" key="7">
    <source>
        <dbReference type="SAM" id="Phobius"/>
    </source>
</evidence>
<dbReference type="EMBL" id="CP137640">
    <property type="protein sequence ID" value="WVX78786.1"/>
    <property type="molecule type" value="Genomic_DNA"/>
</dbReference>
<comment type="subcellular location">
    <subcellularLocation>
        <location evidence="1">Cell membrane</location>
        <topology evidence="1">Multi-pass membrane protein</topology>
    </subcellularLocation>
</comment>
<feature type="domain" description="YetF C-terminal" evidence="8">
    <location>
        <begin position="82"/>
        <end position="214"/>
    </location>
</feature>
<gene>
    <name evidence="10" type="ORF">R4Z09_15820</name>
</gene>
<evidence type="ECO:0000259" key="8">
    <source>
        <dbReference type="Pfam" id="PF04239"/>
    </source>
</evidence>
<evidence type="ECO:0000259" key="9">
    <source>
        <dbReference type="Pfam" id="PF20730"/>
    </source>
</evidence>
<dbReference type="PANTHER" id="PTHR34582:SF7">
    <property type="entry name" value="UPF0702 TRANSMEMBRANE PROTEIN YDFS"/>
    <property type="match status" value="1"/>
</dbReference>
<keyword evidence="3" id="KW-1003">Cell membrane</keyword>
<dbReference type="RefSeq" id="WP_338447721.1">
    <property type="nucleotide sequence ID" value="NZ_CP137640.1"/>
</dbReference>
<dbReference type="Gene3D" id="3.30.240.20">
    <property type="entry name" value="bsu07140 like domains"/>
    <property type="match status" value="2"/>
</dbReference>
<reference evidence="10 11" key="1">
    <citation type="submission" date="2023-10" db="EMBL/GenBank/DDBJ databases">
        <title>Niallia locisalis sp.nov. isolated from a salt pond sample.</title>
        <authorList>
            <person name="Li X.-J."/>
            <person name="Dong L."/>
        </authorList>
    </citation>
    <scope>NUCLEOTIDE SEQUENCE [LARGE SCALE GENOMIC DNA]</scope>
    <source>
        <strain evidence="10 11">DSM 29761</strain>
    </source>
</reference>
<dbReference type="Pfam" id="PF04239">
    <property type="entry name" value="DUF421"/>
    <property type="match status" value="1"/>
</dbReference>
<evidence type="ECO:0000256" key="5">
    <source>
        <dbReference type="ARBA" id="ARBA00022989"/>
    </source>
</evidence>
<keyword evidence="6 7" id="KW-0472">Membrane</keyword>
<dbReference type="InterPro" id="IPR048454">
    <property type="entry name" value="YetF_N"/>
</dbReference>
<keyword evidence="4 7" id="KW-0812">Transmembrane</keyword>
<organism evidence="10 11">
    <name type="scientific">Niallia oryzisoli</name>
    <dbReference type="NCBI Taxonomy" id="1737571"/>
    <lineage>
        <taxon>Bacteria</taxon>
        <taxon>Bacillati</taxon>
        <taxon>Bacillota</taxon>
        <taxon>Bacilli</taxon>
        <taxon>Bacillales</taxon>
        <taxon>Bacillaceae</taxon>
        <taxon>Niallia</taxon>
    </lineage>
</organism>
<evidence type="ECO:0000256" key="3">
    <source>
        <dbReference type="ARBA" id="ARBA00022475"/>
    </source>
</evidence>
<evidence type="ECO:0000313" key="10">
    <source>
        <dbReference type="EMBL" id="WVX78786.1"/>
    </source>
</evidence>
<feature type="transmembrane region" description="Helical" evidence="7">
    <location>
        <begin position="6"/>
        <end position="26"/>
    </location>
</feature>
<evidence type="ECO:0000256" key="2">
    <source>
        <dbReference type="ARBA" id="ARBA00006448"/>
    </source>
</evidence>
<evidence type="ECO:0000256" key="1">
    <source>
        <dbReference type="ARBA" id="ARBA00004651"/>
    </source>
</evidence>
<dbReference type="InterPro" id="IPR007353">
    <property type="entry name" value="DUF421"/>
</dbReference>
<evidence type="ECO:0000256" key="6">
    <source>
        <dbReference type="ARBA" id="ARBA00023136"/>
    </source>
</evidence>
<dbReference type="InterPro" id="IPR023090">
    <property type="entry name" value="UPF0702_alpha/beta_dom_sf"/>
</dbReference>
<dbReference type="Proteomes" id="UP001357223">
    <property type="component" value="Chromosome"/>
</dbReference>
<comment type="similarity">
    <text evidence="2">Belongs to the UPF0702 family.</text>
</comment>
<dbReference type="Pfam" id="PF20730">
    <property type="entry name" value="YetF_N"/>
    <property type="match status" value="1"/>
</dbReference>
<feature type="domain" description="YetF-like N-terminal transmembrane" evidence="9">
    <location>
        <begin position="8"/>
        <end position="76"/>
    </location>
</feature>
<dbReference type="Pfam" id="PF07870">
    <property type="entry name" value="DUF1657"/>
    <property type="match status" value="1"/>
</dbReference>
<accession>A0ABZ2C981</accession>
<protein>
    <submittedName>
        <fullName evidence="10">DUF421 domain-containing protein</fullName>
    </submittedName>
</protein>
<feature type="transmembrane region" description="Helical" evidence="7">
    <location>
        <begin position="59"/>
        <end position="78"/>
    </location>
</feature>
<evidence type="ECO:0000256" key="4">
    <source>
        <dbReference type="ARBA" id="ARBA00022692"/>
    </source>
</evidence>
<name>A0ABZ2C981_9BACI</name>
<dbReference type="PANTHER" id="PTHR34582">
    <property type="entry name" value="UPF0702 TRANSMEMBRANE PROTEIN YCAP"/>
    <property type="match status" value="1"/>
</dbReference>
<proteinExistence type="inferred from homology"/>